<dbReference type="SUPFAM" id="SSF46689">
    <property type="entry name" value="Homeodomain-like"/>
    <property type="match status" value="1"/>
</dbReference>
<name>A0A1D9FYP4_MOOP1</name>
<accession>A0A1D9FYP4</accession>
<organism evidence="1 2">
    <name type="scientific">Moorena producens (strain JHB)</name>
    <dbReference type="NCBI Taxonomy" id="1454205"/>
    <lineage>
        <taxon>Bacteria</taxon>
        <taxon>Bacillati</taxon>
        <taxon>Cyanobacteriota</taxon>
        <taxon>Cyanophyceae</taxon>
        <taxon>Coleofasciculales</taxon>
        <taxon>Coleofasciculaceae</taxon>
        <taxon>Moorena</taxon>
    </lineage>
</organism>
<dbReference type="InterPro" id="IPR007367">
    <property type="entry name" value="DUF433"/>
</dbReference>
<dbReference type="InterPro" id="IPR036388">
    <property type="entry name" value="WH-like_DNA-bd_sf"/>
</dbReference>
<dbReference type="Pfam" id="PF04255">
    <property type="entry name" value="DUF433"/>
    <property type="match status" value="1"/>
</dbReference>
<gene>
    <name evidence="1" type="ORF">BJP36_11835</name>
</gene>
<sequence>MQLEDYFNFLAPDDIRIKGHRIGIETVLYEYLFKERTAEEIAKIYSTLTLEEVYATILYYLQNKDTVSKYIADWLEWGHQQRKAQALNPHPAVARLRKIKAERQAQLKAN</sequence>
<proteinExistence type="predicted"/>
<evidence type="ECO:0000313" key="1">
    <source>
        <dbReference type="EMBL" id="AOY80502.1"/>
    </source>
</evidence>
<dbReference type="InterPro" id="IPR009057">
    <property type="entry name" value="Homeodomain-like_sf"/>
</dbReference>
<dbReference type="Gene3D" id="1.10.10.10">
    <property type="entry name" value="Winged helix-like DNA-binding domain superfamily/Winged helix DNA-binding domain"/>
    <property type="match status" value="1"/>
</dbReference>
<dbReference type="EMBL" id="CP017708">
    <property type="protein sequence ID" value="AOY80502.1"/>
    <property type="molecule type" value="Genomic_DNA"/>
</dbReference>
<dbReference type="Proteomes" id="UP000176944">
    <property type="component" value="Chromosome"/>
</dbReference>
<evidence type="ECO:0000313" key="2">
    <source>
        <dbReference type="Proteomes" id="UP000176944"/>
    </source>
</evidence>
<reference evidence="2" key="1">
    <citation type="submission" date="2016-10" db="EMBL/GenBank/DDBJ databases">
        <title>Comparative genomics uncovers the prolific and rare metabolic potential of the cyanobacterial genus Moorea.</title>
        <authorList>
            <person name="Leao T."/>
            <person name="Castelao G."/>
            <person name="Korobeynikov A."/>
            <person name="Monroe E.A."/>
            <person name="Podell S."/>
            <person name="Glukhov E."/>
            <person name="Allen E."/>
            <person name="Gerwick W.H."/>
            <person name="Gerwick L."/>
        </authorList>
    </citation>
    <scope>NUCLEOTIDE SEQUENCE [LARGE SCALE GENOMIC DNA]</scope>
    <source>
        <strain evidence="2">JHB</strain>
    </source>
</reference>
<protein>
    <submittedName>
        <fullName evidence="1">DUF433 domain-containing protein</fullName>
    </submittedName>
</protein>
<dbReference type="AlphaFoldDB" id="A0A1D9FYP4"/>